<proteinExistence type="predicted"/>
<evidence type="ECO:0000313" key="2">
    <source>
        <dbReference type="Proteomes" id="UP000190648"/>
    </source>
</evidence>
<protein>
    <submittedName>
        <fullName evidence="1">Uncharacterized protein</fullName>
    </submittedName>
</protein>
<sequence>MSEGSPTCTGQQDQLLTSFSLYLFTDHPKVHLTSGRTNKEPRTCRSSMGSGAVILPLLCQRCPSQLPQLHYMMLVLLLIHSASNDNPMFIT</sequence>
<name>A0A1V4KUV9_PATFA</name>
<accession>A0A1V4KUV9</accession>
<evidence type="ECO:0000313" key="1">
    <source>
        <dbReference type="EMBL" id="OPJ88204.1"/>
    </source>
</evidence>
<dbReference type="EMBL" id="LSYS01001584">
    <property type="protein sequence ID" value="OPJ88204.1"/>
    <property type="molecule type" value="Genomic_DNA"/>
</dbReference>
<dbReference type="AlphaFoldDB" id="A0A1V4KUV9"/>
<reference evidence="1 2" key="1">
    <citation type="submission" date="2016-02" db="EMBL/GenBank/DDBJ databases">
        <title>Band-tailed pigeon sequencing and assembly.</title>
        <authorList>
            <person name="Soares A.E."/>
            <person name="Novak B.J."/>
            <person name="Rice E.S."/>
            <person name="O'Connell B."/>
            <person name="Chang D."/>
            <person name="Weber S."/>
            <person name="Shapiro B."/>
        </authorList>
    </citation>
    <scope>NUCLEOTIDE SEQUENCE [LARGE SCALE GENOMIC DNA]</scope>
    <source>
        <strain evidence="1">BTP2013</strain>
        <tissue evidence="1">Blood</tissue>
    </source>
</reference>
<organism evidence="1 2">
    <name type="scientific">Patagioenas fasciata monilis</name>
    <dbReference type="NCBI Taxonomy" id="372326"/>
    <lineage>
        <taxon>Eukaryota</taxon>
        <taxon>Metazoa</taxon>
        <taxon>Chordata</taxon>
        <taxon>Craniata</taxon>
        <taxon>Vertebrata</taxon>
        <taxon>Euteleostomi</taxon>
        <taxon>Archelosauria</taxon>
        <taxon>Archosauria</taxon>
        <taxon>Dinosauria</taxon>
        <taxon>Saurischia</taxon>
        <taxon>Theropoda</taxon>
        <taxon>Coelurosauria</taxon>
        <taxon>Aves</taxon>
        <taxon>Neognathae</taxon>
        <taxon>Neoaves</taxon>
        <taxon>Columbimorphae</taxon>
        <taxon>Columbiformes</taxon>
        <taxon>Columbidae</taxon>
        <taxon>Patagioenas</taxon>
    </lineage>
</organism>
<gene>
    <name evidence="1" type="ORF">AV530_008205</name>
</gene>
<dbReference type="Proteomes" id="UP000190648">
    <property type="component" value="Unassembled WGS sequence"/>
</dbReference>
<comment type="caution">
    <text evidence="1">The sequence shown here is derived from an EMBL/GenBank/DDBJ whole genome shotgun (WGS) entry which is preliminary data.</text>
</comment>
<keyword evidence="2" id="KW-1185">Reference proteome</keyword>